<dbReference type="GO" id="GO:0005737">
    <property type="term" value="C:cytoplasm"/>
    <property type="evidence" value="ECO:0007669"/>
    <property type="project" value="TreeGrafter"/>
</dbReference>
<dbReference type="OrthoDB" id="1667577at2759"/>
<dbReference type="GO" id="GO:0003924">
    <property type="term" value="F:GTPase activity"/>
    <property type="evidence" value="ECO:0007669"/>
    <property type="project" value="TreeGrafter"/>
</dbReference>
<sequence>MTSLFDQELKQYPSLRKEVERAANESLERMKTESRKANLMLVDMECCYLTVEFFRNFPQDLEKGGDPKKSIFHRYNEMYLRRIGELLLFHNSDLNLSHNFENQSWLLNSILDLNAGTTVLQYVNMVLSGVVHSVPKSVAYCQVRDAKCSLLDHFFM</sequence>
<dbReference type="Gene3D" id="1.20.120.1240">
    <property type="entry name" value="Dynamin, middle domain"/>
    <property type="match status" value="1"/>
</dbReference>
<dbReference type="EMBL" id="PKPP01016457">
    <property type="protein sequence ID" value="PWA37697.1"/>
    <property type="molecule type" value="Genomic_DNA"/>
</dbReference>
<dbReference type="PANTHER" id="PTHR11566">
    <property type="entry name" value="DYNAMIN"/>
    <property type="match status" value="1"/>
</dbReference>
<dbReference type="GO" id="GO:0008017">
    <property type="term" value="F:microtubule binding"/>
    <property type="evidence" value="ECO:0007669"/>
    <property type="project" value="TreeGrafter"/>
</dbReference>
<reference evidence="1 2" key="1">
    <citation type="journal article" date="2018" name="Mol. Plant">
        <title>The genome of Artemisia annua provides insight into the evolution of Asteraceae family and artemisinin biosynthesis.</title>
        <authorList>
            <person name="Shen Q."/>
            <person name="Zhang L."/>
            <person name="Liao Z."/>
            <person name="Wang S."/>
            <person name="Yan T."/>
            <person name="Shi P."/>
            <person name="Liu M."/>
            <person name="Fu X."/>
            <person name="Pan Q."/>
            <person name="Wang Y."/>
            <person name="Lv Z."/>
            <person name="Lu X."/>
            <person name="Zhang F."/>
            <person name="Jiang W."/>
            <person name="Ma Y."/>
            <person name="Chen M."/>
            <person name="Hao X."/>
            <person name="Li L."/>
            <person name="Tang Y."/>
            <person name="Lv G."/>
            <person name="Zhou Y."/>
            <person name="Sun X."/>
            <person name="Brodelius P.E."/>
            <person name="Rose J.K.C."/>
            <person name="Tang K."/>
        </authorList>
    </citation>
    <scope>NUCLEOTIDE SEQUENCE [LARGE SCALE GENOMIC DNA]</scope>
    <source>
        <strain evidence="2">cv. Huhao1</strain>
        <tissue evidence="1">Leaf</tissue>
    </source>
</reference>
<dbReference type="PANTHER" id="PTHR11566:SF205">
    <property type="entry name" value="DYNAMIN CENTRAL DOMAIN-CONTAINING PROTEIN-RELATED"/>
    <property type="match status" value="1"/>
</dbReference>
<keyword evidence="2" id="KW-1185">Reference proteome</keyword>
<evidence type="ECO:0000313" key="2">
    <source>
        <dbReference type="Proteomes" id="UP000245207"/>
    </source>
</evidence>
<name>A0A2U1KLN6_ARTAN</name>
<dbReference type="InterPro" id="IPR022812">
    <property type="entry name" value="Dynamin"/>
</dbReference>
<dbReference type="AlphaFoldDB" id="A0A2U1KLN6"/>
<dbReference type="Proteomes" id="UP000245207">
    <property type="component" value="Unassembled WGS sequence"/>
</dbReference>
<organism evidence="1 2">
    <name type="scientific">Artemisia annua</name>
    <name type="common">Sweet wormwood</name>
    <dbReference type="NCBI Taxonomy" id="35608"/>
    <lineage>
        <taxon>Eukaryota</taxon>
        <taxon>Viridiplantae</taxon>
        <taxon>Streptophyta</taxon>
        <taxon>Embryophyta</taxon>
        <taxon>Tracheophyta</taxon>
        <taxon>Spermatophyta</taxon>
        <taxon>Magnoliopsida</taxon>
        <taxon>eudicotyledons</taxon>
        <taxon>Gunneridae</taxon>
        <taxon>Pentapetalae</taxon>
        <taxon>asterids</taxon>
        <taxon>campanulids</taxon>
        <taxon>Asterales</taxon>
        <taxon>Asteraceae</taxon>
        <taxon>Asteroideae</taxon>
        <taxon>Anthemideae</taxon>
        <taxon>Artemisiinae</taxon>
        <taxon>Artemisia</taxon>
    </lineage>
</organism>
<evidence type="ECO:0000313" key="1">
    <source>
        <dbReference type="EMBL" id="PWA37697.1"/>
    </source>
</evidence>
<comment type="caution">
    <text evidence="1">The sequence shown here is derived from an EMBL/GenBank/DDBJ whole genome shotgun (WGS) entry which is preliminary data.</text>
</comment>
<dbReference type="GO" id="GO:0016020">
    <property type="term" value="C:membrane"/>
    <property type="evidence" value="ECO:0007669"/>
    <property type="project" value="TreeGrafter"/>
</dbReference>
<protein>
    <submittedName>
        <fullName evidence="1">Dynamin central domain-containing protein</fullName>
    </submittedName>
</protein>
<gene>
    <name evidence="1" type="ORF">CTI12_AA587940</name>
</gene>
<dbReference type="STRING" id="35608.A0A2U1KLN6"/>
<accession>A0A2U1KLN6</accession>
<proteinExistence type="predicted"/>
<dbReference type="GO" id="GO:0005874">
    <property type="term" value="C:microtubule"/>
    <property type="evidence" value="ECO:0007669"/>
    <property type="project" value="TreeGrafter"/>
</dbReference>